<dbReference type="PROSITE" id="PS50157">
    <property type="entry name" value="ZINC_FINGER_C2H2_2"/>
    <property type="match status" value="1"/>
</dbReference>
<feature type="compositionally biased region" description="Polar residues" evidence="2">
    <location>
        <begin position="134"/>
        <end position="146"/>
    </location>
</feature>
<keyword evidence="5" id="KW-1185">Reference proteome</keyword>
<feature type="compositionally biased region" description="Low complexity" evidence="2">
    <location>
        <begin position="359"/>
        <end position="377"/>
    </location>
</feature>
<feature type="compositionally biased region" description="Low complexity" evidence="2">
    <location>
        <begin position="120"/>
        <end position="130"/>
    </location>
</feature>
<feature type="region of interest" description="Disordered" evidence="2">
    <location>
        <begin position="344"/>
        <end position="377"/>
    </location>
</feature>
<dbReference type="EMBL" id="JAXOVC010000007">
    <property type="protein sequence ID" value="KAK4499338.1"/>
    <property type="molecule type" value="Genomic_DNA"/>
</dbReference>
<protein>
    <recommendedName>
        <fullName evidence="3">C2H2-type domain-containing protein</fullName>
    </recommendedName>
</protein>
<dbReference type="Proteomes" id="UP001305779">
    <property type="component" value="Unassembled WGS sequence"/>
</dbReference>
<feature type="domain" description="C2H2-type" evidence="3">
    <location>
        <begin position="326"/>
        <end position="356"/>
    </location>
</feature>
<accession>A0ABR0EDR6</accession>
<feature type="compositionally biased region" description="Polar residues" evidence="2">
    <location>
        <begin position="207"/>
        <end position="217"/>
    </location>
</feature>
<reference evidence="4 5" key="1">
    <citation type="journal article" date="2023" name="G3 (Bethesda)">
        <title>A chromosome-level genome assembly of Zasmidium syzygii isolated from banana leaves.</title>
        <authorList>
            <person name="van Westerhoven A.C."/>
            <person name="Mehrabi R."/>
            <person name="Talebi R."/>
            <person name="Steentjes M.B.F."/>
            <person name="Corcolon B."/>
            <person name="Chong P.A."/>
            <person name="Kema G.H.J."/>
            <person name="Seidl M.F."/>
        </authorList>
    </citation>
    <scope>NUCLEOTIDE SEQUENCE [LARGE SCALE GENOMIC DNA]</scope>
    <source>
        <strain evidence="4 5">P124</strain>
    </source>
</reference>
<evidence type="ECO:0000256" key="2">
    <source>
        <dbReference type="SAM" id="MobiDB-lite"/>
    </source>
</evidence>
<feature type="compositionally biased region" description="Polar residues" evidence="2">
    <location>
        <begin position="164"/>
        <end position="174"/>
    </location>
</feature>
<keyword evidence="1" id="KW-0863">Zinc-finger</keyword>
<dbReference type="Pfam" id="PF21816">
    <property type="entry name" value="Zap1_zf1"/>
    <property type="match status" value="1"/>
</dbReference>
<dbReference type="SMART" id="SM00355">
    <property type="entry name" value="ZnF_C2H2"/>
    <property type="match status" value="2"/>
</dbReference>
<evidence type="ECO:0000259" key="3">
    <source>
        <dbReference type="PROSITE" id="PS50157"/>
    </source>
</evidence>
<dbReference type="PROSITE" id="PS00028">
    <property type="entry name" value="ZINC_FINGER_C2H2_1"/>
    <property type="match status" value="1"/>
</dbReference>
<feature type="compositionally biased region" description="Basic and acidic residues" evidence="2">
    <location>
        <begin position="344"/>
        <end position="354"/>
    </location>
</feature>
<evidence type="ECO:0000256" key="1">
    <source>
        <dbReference type="PROSITE-ProRule" id="PRU00042"/>
    </source>
</evidence>
<gene>
    <name evidence="4" type="ORF">PRZ48_009851</name>
</gene>
<keyword evidence="1" id="KW-0862">Zinc</keyword>
<feature type="compositionally biased region" description="Polar residues" evidence="2">
    <location>
        <begin position="280"/>
        <end position="291"/>
    </location>
</feature>
<feature type="region of interest" description="Disordered" evidence="2">
    <location>
        <begin position="255"/>
        <end position="293"/>
    </location>
</feature>
<feature type="region of interest" description="Disordered" evidence="2">
    <location>
        <begin position="120"/>
        <end position="188"/>
    </location>
</feature>
<dbReference type="SUPFAM" id="SSF57667">
    <property type="entry name" value="beta-beta-alpha zinc fingers"/>
    <property type="match status" value="1"/>
</dbReference>
<evidence type="ECO:0000313" key="4">
    <source>
        <dbReference type="EMBL" id="KAK4499338.1"/>
    </source>
</evidence>
<keyword evidence="1" id="KW-0479">Metal-binding</keyword>
<sequence>MASFPADDCFGSYDFTQDSSLSYTGTAPELDQTFRYHYPGCNRTCPVEVCFYCSGSFSSGYMRNPSLSPPAQQYPQPIPIIQERAPTPSRTYAQVATQALGTNQVASPAALAAARQLRPQLPQQARPQPAVQRHSGSNTSQRSSSAAHLAQRRSYAQAAQQARNSTSTRRQFPNAQPAYGNVQQSGNVATTPQSWASFQGHASYQGQVHQSGGFTSGQTYPAPPTYPATPQQPTMSTQTWLQIPMENLASILRPEYTNNPRNVEDMVDGAQRGSHRHPMSTHSSGNSTPLTPASPGCPWAFVNPKDLNRHFAVKHPNSDNGPPERFYCQWDGCEKSYTRADNLQRHMDKDHEVDSGLGYSPSMSRTTSQSSYRARPY</sequence>
<dbReference type="InterPro" id="IPR036236">
    <property type="entry name" value="Znf_C2H2_sf"/>
</dbReference>
<organism evidence="4 5">
    <name type="scientific">Zasmidium cellare</name>
    <name type="common">Wine cellar mold</name>
    <name type="synonym">Racodium cellare</name>
    <dbReference type="NCBI Taxonomy" id="395010"/>
    <lineage>
        <taxon>Eukaryota</taxon>
        <taxon>Fungi</taxon>
        <taxon>Dikarya</taxon>
        <taxon>Ascomycota</taxon>
        <taxon>Pezizomycotina</taxon>
        <taxon>Dothideomycetes</taxon>
        <taxon>Dothideomycetidae</taxon>
        <taxon>Mycosphaerellales</taxon>
        <taxon>Mycosphaerellaceae</taxon>
        <taxon>Zasmidium</taxon>
    </lineage>
</organism>
<feature type="compositionally biased region" description="Low complexity" evidence="2">
    <location>
        <begin position="152"/>
        <end position="163"/>
    </location>
</feature>
<proteinExistence type="predicted"/>
<dbReference type="Gene3D" id="3.30.160.60">
    <property type="entry name" value="Classic Zinc Finger"/>
    <property type="match status" value="1"/>
</dbReference>
<feature type="region of interest" description="Disordered" evidence="2">
    <location>
        <begin position="207"/>
        <end position="236"/>
    </location>
</feature>
<dbReference type="InterPro" id="IPR048420">
    <property type="entry name" value="Zap1-like_Znf1"/>
</dbReference>
<comment type="caution">
    <text evidence="4">The sequence shown here is derived from an EMBL/GenBank/DDBJ whole genome shotgun (WGS) entry which is preliminary data.</text>
</comment>
<dbReference type="InterPro" id="IPR013087">
    <property type="entry name" value="Znf_C2H2_type"/>
</dbReference>
<name>A0ABR0EDR6_ZASCE</name>
<evidence type="ECO:0000313" key="5">
    <source>
        <dbReference type="Proteomes" id="UP001305779"/>
    </source>
</evidence>